<organism evidence="3 4">
    <name type="scientific">Acidithiobacillus thiooxidans</name>
    <name type="common">Thiobacillus thiooxidans</name>
    <dbReference type="NCBI Taxonomy" id="930"/>
    <lineage>
        <taxon>Bacteria</taxon>
        <taxon>Pseudomonadati</taxon>
        <taxon>Pseudomonadota</taxon>
        <taxon>Acidithiobacillia</taxon>
        <taxon>Acidithiobacillales</taxon>
        <taxon>Acidithiobacillaceae</taxon>
        <taxon>Acidithiobacillus</taxon>
    </lineage>
</organism>
<name>A0A1C2J9C4_ACITH</name>
<sequence>MARIGHRRILLRFYDDTPQHQEILRWIDGYSGRGLQDILRGALLIGLPQLLGNPLQGAGPLQGADSSDSGFDVKPSVPQAMPDKTSMTTAHRKESAQVVPDFVASQVAKSMQAASPVQGANPVQGASPLQNAKLSQDVKKQVGSSSPAVRTEQEKEAHQEVVRSALQQILEDD</sequence>
<accession>A0A1C2J9C4</accession>
<dbReference type="AlphaFoldDB" id="A0A1C2J9C4"/>
<evidence type="ECO:0000313" key="5">
    <source>
        <dbReference type="Proteomes" id="UP000095008"/>
    </source>
</evidence>
<dbReference type="STRING" id="930.GCA_002079865_00067"/>
<protein>
    <submittedName>
        <fullName evidence="3">Uncharacterized protein</fullName>
    </submittedName>
</protein>
<dbReference type="Proteomes" id="UP000095008">
    <property type="component" value="Unassembled WGS sequence"/>
</dbReference>
<keyword evidence="5" id="KW-1185">Reference proteome</keyword>
<evidence type="ECO:0000313" key="2">
    <source>
        <dbReference type="EMBL" id="OCX70870.1"/>
    </source>
</evidence>
<dbReference type="EMBL" id="LWRY01000152">
    <property type="protein sequence ID" value="OCX70870.1"/>
    <property type="molecule type" value="Genomic_DNA"/>
</dbReference>
<comment type="caution">
    <text evidence="3">The sequence shown here is derived from an EMBL/GenBank/DDBJ whole genome shotgun (WGS) entry which is preliminary data.</text>
</comment>
<dbReference type="Proteomes" id="UP000094893">
    <property type="component" value="Unassembled WGS sequence"/>
</dbReference>
<gene>
    <name evidence="2" type="ORF">A6M23_13005</name>
    <name evidence="3" type="ORF">A6P07_13110</name>
</gene>
<evidence type="ECO:0000313" key="3">
    <source>
        <dbReference type="EMBL" id="OCX70940.1"/>
    </source>
</evidence>
<feature type="compositionally biased region" description="Basic and acidic residues" evidence="1">
    <location>
        <begin position="151"/>
        <end position="160"/>
    </location>
</feature>
<proteinExistence type="predicted"/>
<feature type="region of interest" description="Disordered" evidence="1">
    <location>
        <begin position="113"/>
        <end position="160"/>
    </location>
</feature>
<feature type="region of interest" description="Disordered" evidence="1">
    <location>
        <begin position="58"/>
        <end position="94"/>
    </location>
</feature>
<evidence type="ECO:0000256" key="1">
    <source>
        <dbReference type="SAM" id="MobiDB-lite"/>
    </source>
</evidence>
<evidence type="ECO:0000313" key="4">
    <source>
        <dbReference type="Proteomes" id="UP000094893"/>
    </source>
</evidence>
<dbReference type="RefSeq" id="WP_024893675.1">
    <property type="nucleotide sequence ID" value="NZ_JABBDU010000029.1"/>
</dbReference>
<dbReference type="EMBL" id="LWSA01000185">
    <property type="protein sequence ID" value="OCX70940.1"/>
    <property type="molecule type" value="Genomic_DNA"/>
</dbReference>
<reference evidence="3 4" key="1">
    <citation type="journal article" date="2016" name="Int. J. Mol. Sci.">
        <title>Comparative genomics of the extreme acidophile Acidithiobacillus thiooxidans reveals intraspecific divergence and niche adaptation.</title>
        <authorList>
            <person name="Zhang X."/>
            <person name="Feng X."/>
            <person name="Tao J."/>
            <person name="Ma L."/>
            <person name="Xiao Y."/>
            <person name="Liang Y."/>
            <person name="Liu X."/>
            <person name="Yin H."/>
        </authorList>
    </citation>
    <scope>NUCLEOTIDE SEQUENCE [LARGE SCALE GENOMIC DNA]</scope>
    <source>
        <strain evidence="3 4">A02</strain>
        <strain evidence="2">DXS-W</strain>
    </source>
</reference>